<dbReference type="SMART" id="SM00356">
    <property type="entry name" value="ZnF_C3H1"/>
    <property type="match status" value="2"/>
</dbReference>
<name>A0AAE1U7K0_9EUCA</name>
<dbReference type="EC" id="2.3.2.27" evidence="2"/>
<comment type="caution">
    <text evidence="9">The sequence shown here is derived from an EMBL/GenBank/DDBJ whole genome shotgun (WGS) entry which is preliminary data.</text>
</comment>
<evidence type="ECO:0000256" key="2">
    <source>
        <dbReference type="ARBA" id="ARBA00012483"/>
    </source>
</evidence>
<dbReference type="InterPro" id="IPR000571">
    <property type="entry name" value="Znf_CCCH"/>
</dbReference>
<feature type="zinc finger region" description="C3H1-type" evidence="7">
    <location>
        <begin position="6"/>
        <end position="33"/>
    </location>
</feature>
<dbReference type="SUPFAM" id="SSF90229">
    <property type="entry name" value="CCCH zinc finger"/>
    <property type="match status" value="2"/>
</dbReference>
<evidence type="ECO:0000313" key="9">
    <source>
        <dbReference type="EMBL" id="KAK4313413.1"/>
    </source>
</evidence>
<sequence>MAQGGGPQAVLCRYFMSNVCNKGDQCRFSHDPAITQPSMVCRYFLKGTCAYGDKCRYEHAWPEYMGTKIGETGSAPTSPQPTDVDMKAKKPVPELDVLSSHQQNMVNISSVGLGGAGLTPVLARVTPIPPPAAATLTTAPTPVPATTATLLHPPHPPPPHLQHHTPQAQPTALINDGLTNAQNMVKLVSISITQFVAMILDAHRIPHNLQSYKNKRNMTVEDARNSAQNLLAYVLKLGTALYSSLNDSTGDTYMELGNLLLRFWTEAKEPYPDLAFTYQDLHQMALHPEGRHLLENTLNQLQHLMSTLKSILNHQ</sequence>
<dbReference type="InterPro" id="IPR041367">
    <property type="entry name" value="Znf-CCCH_4"/>
</dbReference>
<dbReference type="GO" id="GO:0000209">
    <property type="term" value="P:protein polyubiquitination"/>
    <property type="evidence" value="ECO:0007669"/>
    <property type="project" value="InterPro"/>
</dbReference>
<evidence type="ECO:0000256" key="3">
    <source>
        <dbReference type="ARBA" id="ARBA00022723"/>
    </source>
</evidence>
<keyword evidence="10" id="KW-1185">Reference proteome</keyword>
<evidence type="ECO:0000256" key="1">
    <source>
        <dbReference type="ARBA" id="ARBA00000900"/>
    </source>
</evidence>
<feature type="zinc finger region" description="C3H1-type" evidence="7">
    <location>
        <begin position="35"/>
        <end position="62"/>
    </location>
</feature>
<dbReference type="GO" id="GO:0008270">
    <property type="term" value="F:zinc ion binding"/>
    <property type="evidence" value="ECO:0007669"/>
    <property type="project" value="UniProtKB-KW"/>
</dbReference>
<dbReference type="PROSITE" id="PS50103">
    <property type="entry name" value="ZF_C3H1"/>
    <property type="match status" value="2"/>
</dbReference>
<evidence type="ECO:0000256" key="5">
    <source>
        <dbReference type="ARBA" id="ARBA00022771"/>
    </source>
</evidence>
<organism evidence="9 10">
    <name type="scientific">Petrolisthes manimaculis</name>
    <dbReference type="NCBI Taxonomy" id="1843537"/>
    <lineage>
        <taxon>Eukaryota</taxon>
        <taxon>Metazoa</taxon>
        <taxon>Ecdysozoa</taxon>
        <taxon>Arthropoda</taxon>
        <taxon>Crustacea</taxon>
        <taxon>Multicrustacea</taxon>
        <taxon>Malacostraca</taxon>
        <taxon>Eumalacostraca</taxon>
        <taxon>Eucarida</taxon>
        <taxon>Decapoda</taxon>
        <taxon>Pleocyemata</taxon>
        <taxon>Anomura</taxon>
        <taxon>Galatheoidea</taxon>
        <taxon>Porcellanidae</taxon>
        <taxon>Petrolisthes</taxon>
    </lineage>
</organism>
<dbReference type="Pfam" id="PF18044">
    <property type="entry name" value="zf-CCCH_4"/>
    <property type="match status" value="2"/>
</dbReference>
<keyword evidence="3 7" id="KW-0479">Metal-binding</keyword>
<dbReference type="PANTHER" id="PTHR11224">
    <property type="entry name" value="MAKORIN-RELATED"/>
    <property type="match status" value="1"/>
</dbReference>
<dbReference type="InterPro" id="IPR045072">
    <property type="entry name" value="MKRN-like"/>
</dbReference>
<keyword evidence="4" id="KW-0677">Repeat</keyword>
<dbReference type="InterPro" id="IPR036855">
    <property type="entry name" value="Znf_CCCH_sf"/>
</dbReference>
<dbReference type="GO" id="GO:0061630">
    <property type="term" value="F:ubiquitin protein ligase activity"/>
    <property type="evidence" value="ECO:0007669"/>
    <property type="project" value="UniProtKB-EC"/>
</dbReference>
<dbReference type="EMBL" id="JAWZYT010001311">
    <property type="protein sequence ID" value="KAK4313413.1"/>
    <property type="molecule type" value="Genomic_DNA"/>
</dbReference>
<feature type="domain" description="C3H1-type" evidence="8">
    <location>
        <begin position="35"/>
        <end position="62"/>
    </location>
</feature>
<reference evidence="9" key="1">
    <citation type="submission" date="2023-11" db="EMBL/GenBank/DDBJ databases">
        <title>Genome assemblies of two species of porcelain crab, Petrolisthes cinctipes and Petrolisthes manimaculis (Anomura: Porcellanidae).</title>
        <authorList>
            <person name="Angst P."/>
        </authorList>
    </citation>
    <scope>NUCLEOTIDE SEQUENCE</scope>
    <source>
        <strain evidence="9">PB745_02</strain>
        <tissue evidence="9">Gill</tissue>
    </source>
</reference>
<dbReference type="Proteomes" id="UP001292094">
    <property type="component" value="Unassembled WGS sequence"/>
</dbReference>
<accession>A0AAE1U7K0</accession>
<evidence type="ECO:0000259" key="8">
    <source>
        <dbReference type="PROSITE" id="PS50103"/>
    </source>
</evidence>
<protein>
    <recommendedName>
        <fullName evidence="2">RING-type E3 ubiquitin transferase</fullName>
        <ecNumber evidence="2">2.3.2.27</ecNumber>
    </recommendedName>
</protein>
<evidence type="ECO:0000256" key="7">
    <source>
        <dbReference type="PROSITE-ProRule" id="PRU00723"/>
    </source>
</evidence>
<evidence type="ECO:0000313" key="10">
    <source>
        <dbReference type="Proteomes" id="UP001292094"/>
    </source>
</evidence>
<dbReference type="Gene3D" id="4.10.1000.10">
    <property type="entry name" value="Zinc finger, CCCH-type"/>
    <property type="match status" value="2"/>
</dbReference>
<evidence type="ECO:0000256" key="4">
    <source>
        <dbReference type="ARBA" id="ARBA00022737"/>
    </source>
</evidence>
<evidence type="ECO:0000256" key="6">
    <source>
        <dbReference type="ARBA" id="ARBA00022833"/>
    </source>
</evidence>
<proteinExistence type="predicted"/>
<keyword evidence="5 7" id="KW-0863">Zinc-finger</keyword>
<keyword evidence="6 7" id="KW-0862">Zinc</keyword>
<gene>
    <name evidence="9" type="ORF">Pmani_015238</name>
</gene>
<dbReference type="PANTHER" id="PTHR11224:SF10">
    <property type="entry name" value="IP09428P-RELATED"/>
    <property type="match status" value="1"/>
</dbReference>
<comment type="catalytic activity">
    <reaction evidence="1">
        <text>S-ubiquitinyl-[E2 ubiquitin-conjugating enzyme]-L-cysteine + [acceptor protein]-L-lysine = [E2 ubiquitin-conjugating enzyme]-L-cysteine + N(6)-ubiquitinyl-[acceptor protein]-L-lysine.</text>
        <dbReference type="EC" id="2.3.2.27"/>
    </reaction>
</comment>
<feature type="domain" description="C3H1-type" evidence="8">
    <location>
        <begin position="6"/>
        <end position="33"/>
    </location>
</feature>
<dbReference type="AlphaFoldDB" id="A0AAE1U7K0"/>